<dbReference type="Pfam" id="PF05947">
    <property type="entry name" value="T6SS_TssF"/>
    <property type="match status" value="1"/>
</dbReference>
<dbReference type="PATRIC" id="fig|1414851.3.peg.2358"/>
<dbReference type="AlphaFoldDB" id="V8FTM7"/>
<dbReference type="Proteomes" id="UP000018766">
    <property type="component" value="Unassembled WGS sequence"/>
</dbReference>
<name>V8FTM7_9BURK</name>
<accession>V8FTM7</accession>
<evidence type="ECO:0000313" key="2">
    <source>
        <dbReference type="Proteomes" id="UP000018766"/>
    </source>
</evidence>
<gene>
    <name evidence="1" type="ORF">V757_11310</name>
</gene>
<organism evidence="1 2">
    <name type="scientific">Pelistega indica</name>
    <dbReference type="NCBI Taxonomy" id="1414851"/>
    <lineage>
        <taxon>Bacteria</taxon>
        <taxon>Pseudomonadati</taxon>
        <taxon>Pseudomonadota</taxon>
        <taxon>Betaproteobacteria</taxon>
        <taxon>Burkholderiales</taxon>
        <taxon>Alcaligenaceae</taxon>
        <taxon>Pelistega</taxon>
    </lineage>
</organism>
<dbReference type="PANTHER" id="PTHR35370">
    <property type="entry name" value="CYTOPLASMIC PROTEIN-RELATED-RELATED"/>
    <property type="match status" value="1"/>
</dbReference>
<dbReference type="PIRSF" id="PIRSF028304">
    <property type="entry name" value="UCP028304"/>
    <property type="match status" value="1"/>
</dbReference>
<reference evidence="1 2" key="1">
    <citation type="submission" date="2013-11" db="EMBL/GenBank/DDBJ databases">
        <title>Genomic analysis of Pelistega sp. HM-7.</title>
        <authorList>
            <person name="Kumbhare S.V."/>
            <person name="Shetty S.A."/>
            <person name="Sharma O."/>
            <person name="Dhotre D.P."/>
        </authorList>
    </citation>
    <scope>NUCLEOTIDE SEQUENCE [LARGE SCALE GENOMIC DNA]</scope>
    <source>
        <strain evidence="1 2">HM-7</strain>
    </source>
</reference>
<dbReference type="EMBL" id="AYSV01000120">
    <property type="protein sequence ID" value="ETD67475.1"/>
    <property type="molecule type" value="Genomic_DNA"/>
</dbReference>
<dbReference type="NCBIfam" id="TIGR03359">
    <property type="entry name" value="VI_chp_6"/>
    <property type="match status" value="1"/>
</dbReference>
<evidence type="ECO:0000313" key="1">
    <source>
        <dbReference type="EMBL" id="ETD67475.1"/>
    </source>
</evidence>
<dbReference type="OrthoDB" id="9763676at2"/>
<keyword evidence="2" id="KW-1185">Reference proteome</keyword>
<dbReference type="RefSeq" id="WP_023952851.1">
    <property type="nucleotide sequence ID" value="NZ_AYSV01000120.1"/>
</dbReference>
<proteinExistence type="predicted"/>
<dbReference type="PANTHER" id="PTHR35370:SF1">
    <property type="entry name" value="TYPE VI SECRETION SYSTEM COMPONENT TSSF1"/>
    <property type="match status" value="1"/>
</dbReference>
<dbReference type="InterPro" id="IPR010272">
    <property type="entry name" value="T6SS_TssF"/>
</dbReference>
<protein>
    <submittedName>
        <fullName evidence="1">Type VI secretion system protein ImpG</fullName>
    </submittedName>
</protein>
<sequence>MQDDFLDYYNKELAYMHEMGKEFANQYPKIAGRLGMQGLEVADPYVERLMEGFSFLTARIHMKMDAEFPQFTQNLLEVLYPGFTAPTPSMGVVRFEPNNKTKGASDGACIEKNTLLRARIQNTECRFVTGNAINIHPITITSAQYVNTLGDLPVNTIKTLTNNKTVRGVLKVQFKIVGGATLKDLENLDSIQFFLNGESVYTHKLLEMILAHSAGVICRQTDSVSPWFDYLDSQHITHDGFSLDEALLPADARVFHGYRILQEYFACPAKFMFFSLHGLKDVFKKHADALESKTFELIFLLDKICHELEGNITEENLQLHCVPVINLFPINANRITVDSHLHEYHVVIDRTKPLDYEVYRLLSVKGAMLDKNTSQEFTPMFDSLGVEDKNAAAYYSIRREPRKISDIASRDGGRSSYLGSEVFIALVDKNAPPFSQDIVSLEIKAMCTNRDVPLIFNTGAKVDFRYNNSIPITDIAFIKLPTRPRAALAKGDTAWRLISHLSLNYLSLLDSSPDEGAQAIRDILSIYAELGDPLLAKQIQSIKHIAISPTYQRMPIPGPIVFGRGVKISVEVDENEFAGISPYLFGAVLNQFFARHVSINMMTELQLNSLQSGMIACWKPQRGGRPSV</sequence>
<comment type="caution">
    <text evidence="1">The sequence shown here is derived from an EMBL/GenBank/DDBJ whole genome shotgun (WGS) entry which is preliminary data.</text>
</comment>